<proteinExistence type="predicted"/>
<dbReference type="AlphaFoldDB" id="A0A4Z0ZZ78"/>
<organism evidence="1 2">
    <name type="scientific">Leptospira jelokensis</name>
    <dbReference type="NCBI Taxonomy" id="2484931"/>
    <lineage>
        <taxon>Bacteria</taxon>
        <taxon>Pseudomonadati</taxon>
        <taxon>Spirochaetota</taxon>
        <taxon>Spirochaetia</taxon>
        <taxon>Leptospirales</taxon>
        <taxon>Leptospiraceae</taxon>
        <taxon>Leptospira</taxon>
    </lineage>
</organism>
<keyword evidence="2" id="KW-1185">Reference proteome</keyword>
<protein>
    <submittedName>
        <fullName evidence="1">Uncharacterized protein</fullName>
    </submittedName>
</protein>
<comment type="caution">
    <text evidence="1">The sequence shown here is derived from an EMBL/GenBank/DDBJ whole genome shotgun (WGS) entry which is preliminary data.</text>
</comment>
<accession>A0A4Z0ZZ78</accession>
<reference evidence="1" key="1">
    <citation type="journal article" date="2019" name="PLoS Negl. Trop. Dis.">
        <title>Revisiting the worldwide diversity of Leptospira species in the environment.</title>
        <authorList>
            <person name="Vincent A.T."/>
            <person name="Schiettekatte O."/>
            <person name="Bourhy P."/>
            <person name="Veyrier F.J."/>
            <person name="Picardeau M."/>
        </authorList>
    </citation>
    <scope>NUCLEOTIDE SEQUENCE [LARGE SCALE GENOMIC DNA]</scope>
    <source>
        <strain evidence="1">201702451</strain>
    </source>
</reference>
<dbReference type="EMBL" id="RQGH01000026">
    <property type="protein sequence ID" value="TGL65603.1"/>
    <property type="molecule type" value="Genomic_DNA"/>
</dbReference>
<sequence>MQYRPDSKELLQAIQDFLMKELLPKLEGDDLLSYKTLVSWNMLGVIAREIDHSDFSNTWSEILESNLSICDLENKYPMDTFHKLSKKEKSKVLREWNQNLALLIRKKSKFSETHQFEPSQIKIELDIKPKSQVWNLVKSQLKENLSVSNPRFQT</sequence>
<dbReference type="Proteomes" id="UP000297567">
    <property type="component" value="Unassembled WGS sequence"/>
</dbReference>
<evidence type="ECO:0000313" key="2">
    <source>
        <dbReference type="Proteomes" id="UP000297567"/>
    </source>
</evidence>
<dbReference type="RefSeq" id="WP_135643616.1">
    <property type="nucleotide sequence ID" value="NZ_RQGH01000026.1"/>
</dbReference>
<gene>
    <name evidence="1" type="ORF">EHQ62_13665</name>
</gene>
<evidence type="ECO:0000313" key="1">
    <source>
        <dbReference type="EMBL" id="TGL65603.1"/>
    </source>
</evidence>
<name>A0A4Z0ZZ78_9LEPT</name>